<reference evidence="2" key="1">
    <citation type="submission" date="2019-11" db="EMBL/GenBank/DDBJ databases">
        <authorList>
            <person name="Liu Y."/>
            <person name="Hou J."/>
            <person name="Li T.-Q."/>
            <person name="Guan C.-H."/>
            <person name="Wu X."/>
            <person name="Wu H.-Z."/>
            <person name="Ling F."/>
            <person name="Zhang R."/>
            <person name="Shi X.-G."/>
            <person name="Ren J.-P."/>
            <person name="Chen E.-F."/>
            <person name="Sun J.-M."/>
        </authorList>
    </citation>
    <scope>NUCLEOTIDE SEQUENCE</scope>
    <source>
        <strain evidence="2">Adult_tree_wgs_1</strain>
        <tissue evidence="2">Leaves</tissue>
    </source>
</reference>
<dbReference type="InterPro" id="IPR048384">
    <property type="entry name" value="TPPII_GBD"/>
</dbReference>
<sequence length="367" mass="41336">MANANRNQGVFIPYHQLVELRSLNRPHVTFVPGPPIGLINPRNGPVGPPQFVPIGVTFNRSFHELLIPMEKEKSPSLLQFMAGEGLVPSREEEIKRKNAIEKLKQVVGKWAELSLSRSRVDHIERKFIEVPIGASLVEASMRTSDFDTARRFYIDTVQISPLQRPIKGESAIIFSFPSAKTFSFPVEGGRTMELAIAQFWSSGIGSQETTVVGFEDVLLDESEAPVRLDAKALLCSEKLALAAILNKVKKLPIAIWGTLMNLMWKKFASMDFLHAAIFGQCQYFLAICAASIRYTLDETAVRYPEADGALDKARKDEKRHLKDTPNLVLKKRKFTQWFHKAGTWDFPSPVLNRIKFERSCPFGEMFG</sequence>
<evidence type="ECO:0000259" key="1">
    <source>
        <dbReference type="Pfam" id="PF21316"/>
    </source>
</evidence>
<feature type="domain" description="Tripeptidyl-peptidase II galactose-binding" evidence="1">
    <location>
        <begin position="122"/>
        <end position="202"/>
    </location>
</feature>
<proteinExistence type="predicted"/>
<dbReference type="AlphaFoldDB" id="A0A834GXH0"/>
<evidence type="ECO:0000313" key="2">
    <source>
        <dbReference type="EMBL" id="KAF7142335.1"/>
    </source>
</evidence>
<keyword evidence="3" id="KW-1185">Reference proteome</keyword>
<organism evidence="2 3">
    <name type="scientific">Rhododendron simsii</name>
    <name type="common">Sims's rhododendron</name>
    <dbReference type="NCBI Taxonomy" id="118357"/>
    <lineage>
        <taxon>Eukaryota</taxon>
        <taxon>Viridiplantae</taxon>
        <taxon>Streptophyta</taxon>
        <taxon>Embryophyta</taxon>
        <taxon>Tracheophyta</taxon>
        <taxon>Spermatophyta</taxon>
        <taxon>Magnoliopsida</taxon>
        <taxon>eudicotyledons</taxon>
        <taxon>Gunneridae</taxon>
        <taxon>Pentapetalae</taxon>
        <taxon>asterids</taxon>
        <taxon>Ericales</taxon>
        <taxon>Ericaceae</taxon>
        <taxon>Ericoideae</taxon>
        <taxon>Rhodoreae</taxon>
        <taxon>Rhododendron</taxon>
    </lineage>
</organism>
<dbReference type="Pfam" id="PF21316">
    <property type="entry name" value="TPPII_GBD"/>
    <property type="match status" value="1"/>
</dbReference>
<accession>A0A834GXH0</accession>
<name>A0A834GXH0_RHOSS</name>
<protein>
    <recommendedName>
        <fullName evidence="1">Tripeptidyl-peptidase II galactose-binding domain-containing protein</fullName>
    </recommendedName>
</protein>
<dbReference type="EMBL" id="WJXA01000005">
    <property type="protein sequence ID" value="KAF7142335.1"/>
    <property type="molecule type" value="Genomic_DNA"/>
</dbReference>
<evidence type="ECO:0000313" key="3">
    <source>
        <dbReference type="Proteomes" id="UP000626092"/>
    </source>
</evidence>
<gene>
    <name evidence="2" type="ORF">RHSIM_Rhsim05G0128400</name>
</gene>
<dbReference type="OrthoDB" id="1682494at2759"/>
<comment type="caution">
    <text evidence="2">The sequence shown here is derived from an EMBL/GenBank/DDBJ whole genome shotgun (WGS) entry which is preliminary data.</text>
</comment>
<dbReference type="Proteomes" id="UP000626092">
    <property type="component" value="Unassembled WGS sequence"/>
</dbReference>